<dbReference type="RefSeq" id="WP_158645125.1">
    <property type="nucleotide sequence ID" value="NZ_JABARZ010000015.1"/>
</dbReference>
<comment type="caution">
    <text evidence="3">The sequence shown here is derived from an EMBL/GenBank/DDBJ whole genome shotgun (WGS) entry which is preliminary data.</text>
</comment>
<accession>A0ABX1LI97</accession>
<organism evidence="3 4">
    <name type="scientific">Tsukamurella columbiensis</name>
    <dbReference type="NCBI Taxonomy" id="128509"/>
    <lineage>
        <taxon>Bacteria</taxon>
        <taxon>Bacillati</taxon>
        <taxon>Actinomycetota</taxon>
        <taxon>Actinomycetes</taxon>
        <taxon>Mycobacteriales</taxon>
        <taxon>Tsukamurellaceae</taxon>
        <taxon>Tsukamurella</taxon>
    </lineage>
</organism>
<dbReference type="PROSITE" id="PS51257">
    <property type="entry name" value="PROKAR_LIPOPROTEIN"/>
    <property type="match status" value="1"/>
</dbReference>
<reference evidence="3 4" key="1">
    <citation type="submission" date="2020-04" db="EMBL/GenBank/DDBJ databases">
        <title>MicrobeNet Type strains.</title>
        <authorList>
            <person name="Nicholson A.C."/>
        </authorList>
    </citation>
    <scope>NUCLEOTIDE SEQUENCE [LARGE SCALE GENOMIC DNA]</scope>
    <source>
        <strain evidence="3 4">ATCC BAA-330</strain>
    </source>
</reference>
<keyword evidence="4" id="KW-1185">Reference proteome</keyword>
<evidence type="ECO:0000313" key="3">
    <source>
        <dbReference type="EMBL" id="NMD57054.1"/>
    </source>
</evidence>
<feature type="compositionally biased region" description="Low complexity" evidence="1">
    <location>
        <begin position="460"/>
        <end position="488"/>
    </location>
</feature>
<feature type="compositionally biased region" description="Low complexity" evidence="1">
    <location>
        <begin position="390"/>
        <end position="452"/>
    </location>
</feature>
<evidence type="ECO:0000256" key="2">
    <source>
        <dbReference type="SAM" id="SignalP"/>
    </source>
</evidence>
<keyword evidence="2" id="KW-0732">Signal</keyword>
<feature type="signal peptide" evidence="2">
    <location>
        <begin position="1"/>
        <end position="20"/>
    </location>
</feature>
<proteinExistence type="predicted"/>
<feature type="chain" id="PRO_5045775225" evidence="2">
    <location>
        <begin position="21"/>
        <end position="488"/>
    </location>
</feature>
<dbReference type="EMBL" id="JABARZ010000015">
    <property type="protein sequence ID" value="NMD57054.1"/>
    <property type="molecule type" value="Genomic_DNA"/>
</dbReference>
<feature type="compositionally biased region" description="Low complexity" evidence="1">
    <location>
        <begin position="354"/>
        <end position="384"/>
    </location>
</feature>
<evidence type="ECO:0000256" key="1">
    <source>
        <dbReference type="SAM" id="MobiDB-lite"/>
    </source>
</evidence>
<sequence>MNAKPLGAMAAALLTVAALTACGSSEDQQDSSVAFSQITGDDFTANPGAWQTDGVPVPEKGVTMVGDPVAAQALANAGLEQGTITASSGDGATVFYPKAPPVPGLPVGEHEVAPPPPQLTRPVNTRPWNYTPHQIAVYRQICETGRWNGWVAGAEVQSQTCWTVYGRQLGVRPWYPGQPKPWERPSWPKPWYDAAFRADVPVMWVYPRDWSRPRPQPIISVSIGLNVPQNPHARPNPRFRDDPYLPVWAVTPGRPVAARDQARVVAPWLAYDVTPTARYTPPPVYPGTALAAMPSSGRAEVITALPGADGEWNPNRDRTVLSPSARAIAGAAVYNGTRADVVRALGEDVDVSVATSRSRPSTTTTTTTKAKTGSSAAATSTARTTDADGAESTTTTRTTDRTTTTTTTKAPSTTTTKPVKTTEPTTTKPETSAPSATRTTTTAPKTTTTEAPVSTTQAEKPATTTTTTPPKRTTTAPAATTTTTTPAR</sequence>
<feature type="region of interest" description="Disordered" evidence="1">
    <location>
        <begin position="351"/>
        <end position="488"/>
    </location>
</feature>
<gene>
    <name evidence="3" type="ORF">HHU10_15655</name>
</gene>
<dbReference type="Proteomes" id="UP000556611">
    <property type="component" value="Unassembled WGS sequence"/>
</dbReference>
<protein>
    <submittedName>
        <fullName evidence="3">Uncharacterized protein</fullName>
    </submittedName>
</protein>
<evidence type="ECO:0000313" key="4">
    <source>
        <dbReference type="Proteomes" id="UP000556611"/>
    </source>
</evidence>
<name>A0ABX1LI97_9ACTN</name>